<keyword evidence="10" id="KW-1185">Reference proteome</keyword>
<dbReference type="SMART" id="SM00829">
    <property type="entry name" value="PKS_ER"/>
    <property type="match status" value="1"/>
</dbReference>
<name>A0A2S5BIT1_9BASI</name>
<dbReference type="Gene3D" id="3.90.180.10">
    <property type="entry name" value="Medium-chain alcohol dehydrogenases, catalytic domain"/>
    <property type="match status" value="1"/>
</dbReference>
<dbReference type="STRING" id="741276.A0A2S5BIT1"/>
<keyword evidence="7" id="KW-0520">NAD</keyword>
<dbReference type="EMBL" id="PJQD01000002">
    <property type="protein sequence ID" value="POY76686.1"/>
    <property type="molecule type" value="Genomic_DNA"/>
</dbReference>
<dbReference type="OrthoDB" id="1879366at2759"/>
<evidence type="ECO:0000313" key="10">
    <source>
        <dbReference type="Proteomes" id="UP000237144"/>
    </source>
</evidence>
<keyword evidence="6 9" id="KW-0560">Oxidoreductase</keyword>
<evidence type="ECO:0000256" key="2">
    <source>
        <dbReference type="ARBA" id="ARBA00008072"/>
    </source>
</evidence>
<evidence type="ECO:0000259" key="8">
    <source>
        <dbReference type="SMART" id="SM00829"/>
    </source>
</evidence>
<organism evidence="9 10">
    <name type="scientific">Rhodotorula taiwanensis</name>
    <dbReference type="NCBI Taxonomy" id="741276"/>
    <lineage>
        <taxon>Eukaryota</taxon>
        <taxon>Fungi</taxon>
        <taxon>Dikarya</taxon>
        <taxon>Basidiomycota</taxon>
        <taxon>Pucciniomycotina</taxon>
        <taxon>Microbotryomycetes</taxon>
        <taxon>Sporidiobolales</taxon>
        <taxon>Sporidiobolaceae</taxon>
        <taxon>Rhodotorula</taxon>
    </lineage>
</organism>
<reference evidence="9 10" key="1">
    <citation type="journal article" date="2018" name="Front. Microbiol.">
        <title>Prospects for Fungal Bioremediation of Acidic Radioactive Waste Sites: Characterization and Genome Sequence of Rhodotorula taiwanensis MD1149.</title>
        <authorList>
            <person name="Tkavc R."/>
            <person name="Matrosova V.Y."/>
            <person name="Grichenko O.E."/>
            <person name="Gostincar C."/>
            <person name="Volpe R.P."/>
            <person name="Klimenkova P."/>
            <person name="Gaidamakova E.K."/>
            <person name="Zhou C.E."/>
            <person name="Stewart B.J."/>
            <person name="Lyman M.G."/>
            <person name="Malfatti S.A."/>
            <person name="Rubinfeld B."/>
            <person name="Courtot M."/>
            <person name="Singh J."/>
            <person name="Dalgard C.L."/>
            <person name="Hamilton T."/>
            <person name="Frey K.G."/>
            <person name="Gunde-Cimerman N."/>
            <person name="Dugan L."/>
            <person name="Daly M.J."/>
        </authorList>
    </citation>
    <scope>NUCLEOTIDE SEQUENCE [LARGE SCALE GENOMIC DNA]</scope>
    <source>
        <strain evidence="9 10">MD1149</strain>
    </source>
</reference>
<evidence type="ECO:0000256" key="7">
    <source>
        <dbReference type="ARBA" id="ARBA00023027"/>
    </source>
</evidence>
<dbReference type="InterPro" id="IPR020843">
    <property type="entry name" value="ER"/>
</dbReference>
<dbReference type="AlphaFoldDB" id="A0A2S5BIT1"/>
<dbReference type="InterPro" id="IPR013149">
    <property type="entry name" value="ADH-like_C"/>
</dbReference>
<evidence type="ECO:0000256" key="6">
    <source>
        <dbReference type="ARBA" id="ARBA00023002"/>
    </source>
</evidence>
<keyword evidence="4" id="KW-0479">Metal-binding</keyword>
<comment type="cofactor">
    <cofactor evidence="1">
        <name>Zn(2+)</name>
        <dbReference type="ChEBI" id="CHEBI:29105"/>
    </cofactor>
</comment>
<dbReference type="GO" id="GO:0005737">
    <property type="term" value="C:cytoplasm"/>
    <property type="evidence" value="ECO:0007669"/>
    <property type="project" value="TreeGrafter"/>
</dbReference>
<evidence type="ECO:0000313" key="9">
    <source>
        <dbReference type="EMBL" id="POY76686.1"/>
    </source>
</evidence>
<dbReference type="PANTHER" id="PTHR42940">
    <property type="entry name" value="ALCOHOL DEHYDROGENASE 1-RELATED"/>
    <property type="match status" value="1"/>
</dbReference>
<dbReference type="Pfam" id="PF00107">
    <property type="entry name" value="ADH_zinc_N"/>
    <property type="match status" value="1"/>
</dbReference>
<keyword evidence="5" id="KW-0862">Zinc</keyword>
<dbReference type="InterPro" id="IPR011032">
    <property type="entry name" value="GroES-like_sf"/>
</dbReference>
<sequence length="358" mass="38310">MANEQIPKTAPAVVFEKINGPIVYKEDHPVTQPQDLKPGEVLVKIECTGVCHTDLHAWKGDWPMPPKQPLVGGHEGAGHIVAIADGTTTTFKVGDAVGIKWLADSCLNCENCRMGAEMTCSLAQCHGYTVDGSFQRYAVSYARHCTPIPDGLPLEVAAPVLCAGVTVWKAIKEANCKPGDWLVVSGAGGGLGHLAVQYATAIGLRVVGIDTGDDKKKLLDQYGADAFIDFKNFRDEGALIKEVKRVCGGEGPHAAVIASAGGAAYNDALEYIRPHGSLVAVGLPPDTDIKANVFWTVFRNVRIIGSYVGNRQDAIEALDFALRGKVKPQIVTEPLKNLEDVYKRMESGGIPGRIVLKC</sequence>
<dbReference type="FunFam" id="3.40.50.720:FF:000039">
    <property type="entry name" value="Alcohol dehydrogenase AdhP"/>
    <property type="match status" value="1"/>
</dbReference>
<dbReference type="GO" id="GO:0004022">
    <property type="term" value="F:alcohol dehydrogenase (NAD+) activity"/>
    <property type="evidence" value="ECO:0007669"/>
    <property type="project" value="UniProtKB-EC"/>
</dbReference>
<comment type="caution">
    <text evidence="9">The sequence shown here is derived from an EMBL/GenBank/DDBJ whole genome shotgun (WGS) entry which is preliminary data.</text>
</comment>
<accession>A0A2S5BIT1</accession>
<dbReference type="CDD" id="cd08297">
    <property type="entry name" value="CAD3"/>
    <property type="match status" value="1"/>
</dbReference>
<dbReference type="Gene3D" id="3.40.50.720">
    <property type="entry name" value="NAD(P)-binding Rossmann-like Domain"/>
    <property type="match status" value="1"/>
</dbReference>
<gene>
    <name evidence="9" type="ORF">BMF94_0278</name>
</gene>
<dbReference type="EC" id="1.1.1.1" evidence="3"/>
<dbReference type="PANTHER" id="PTHR42940:SF3">
    <property type="entry name" value="ALCOHOL DEHYDROGENASE 1-RELATED"/>
    <property type="match status" value="1"/>
</dbReference>
<dbReference type="SUPFAM" id="SSF51735">
    <property type="entry name" value="NAD(P)-binding Rossmann-fold domains"/>
    <property type="match status" value="1"/>
</dbReference>
<protein>
    <recommendedName>
        <fullName evidence="3">alcohol dehydrogenase</fullName>
        <ecNumber evidence="3">1.1.1.1</ecNumber>
    </recommendedName>
</protein>
<proteinExistence type="inferred from homology"/>
<comment type="similarity">
    <text evidence="2">Belongs to the zinc-containing alcohol dehydrogenase family.</text>
</comment>
<dbReference type="GO" id="GO:0046872">
    <property type="term" value="F:metal ion binding"/>
    <property type="evidence" value="ECO:0007669"/>
    <property type="project" value="UniProtKB-KW"/>
</dbReference>
<feature type="domain" description="Enoyl reductase (ER)" evidence="8">
    <location>
        <begin position="20"/>
        <end position="356"/>
    </location>
</feature>
<dbReference type="Pfam" id="PF08240">
    <property type="entry name" value="ADH_N"/>
    <property type="match status" value="1"/>
</dbReference>
<dbReference type="InterPro" id="IPR013154">
    <property type="entry name" value="ADH-like_N"/>
</dbReference>
<dbReference type="SUPFAM" id="SSF50129">
    <property type="entry name" value="GroES-like"/>
    <property type="match status" value="1"/>
</dbReference>
<dbReference type="Proteomes" id="UP000237144">
    <property type="component" value="Unassembled WGS sequence"/>
</dbReference>
<evidence type="ECO:0000256" key="4">
    <source>
        <dbReference type="ARBA" id="ARBA00022723"/>
    </source>
</evidence>
<dbReference type="InterPro" id="IPR036291">
    <property type="entry name" value="NAD(P)-bd_dom_sf"/>
</dbReference>
<evidence type="ECO:0000256" key="3">
    <source>
        <dbReference type="ARBA" id="ARBA00013190"/>
    </source>
</evidence>
<evidence type="ECO:0000256" key="5">
    <source>
        <dbReference type="ARBA" id="ARBA00022833"/>
    </source>
</evidence>
<evidence type="ECO:0000256" key="1">
    <source>
        <dbReference type="ARBA" id="ARBA00001947"/>
    </source>
</evidence>